<comment type="caution">
    <text evidence="2">The sequence shown here is derived from an EMBL/GenBank/DDBJ whole genome shotgun (WGS) entry which is preliminary data.</text>
</comment>
<dbReference type="Proteomes" id="UP000823046">
    <property type="component" value="Unassembled WGS sequence"/>
</dbReference>
<feature type="region of interest" description="Disordered" evidence="1">
    <location>
        <begin position="109"/>
        <end position="141"/>
    </location>
</feature>
<organism evidence="2 3">
    <name type="scientific">Cardiosporidium cionae</name>
    <dbReference type="NCBI Taxonomy" id="476202"/>
    <lineage>
        <taxon>Eukaryota</taxon>
        <taxon>Sar</taxon>
        <taxon>Alveolata</taxon>
        <taxon>Apicomplexa</taxon>
        <taxon>Aconoidasida</taxon>
        <taxon>Nephromycida</taxon>
        <taxon>Cardiosporidium</taxon>
    </lineage>
</organism>
<dbReference type="EMBL" id="JADAQX010000027">
    <property type="protein sequence ID" value="KAF8822742.1"/>
    <property type="molecule type" value="Genomic_DNA"/>
</dbReference>
<protein>
    <submittedName>
        <fullName evidence="2">Uncharacterized protein</fullName>
    </submittedName>
</protein>
<keyword evidence="3" id="KW-1185">Reference proteome</keyword>
<proteinExistence type="predicted"/>
<evidence type="ECO:0000256" key="1">
    <source>
        <dbReference type="SAM" id="MobiDB-lite"/>
    </source>
</evidence>
<evidence type="ECO:0000313" key="2">
    <source>
        <dbReference type="EMBL" id="KAF8822742.1"/>
    </source>
</evidence>
<name>A0ABQ7JFE5_9APIC</name>
<sequence>MFPPTPFDPISSFPRSPGIPEAFSGAVHSITGLGTEQLDRSLPPLPHFPLRNGIHQTCPGDLLLCAPDIQFSQSYFPSSIIGSSSPYVREAPKVISTGRLQSVAVSVTSEVPPPNSTTHRNTSVLSVSSTNTESIEHTGKPLTTLGDKKKKALPQFQGWNKEKKMLGRIFHLMEDLQEAVANEWADCDAIAEAFDEAKCAYKSICDAHKEVEKHTDNVSISLLKVDQLLKIYTAEALADCSNTRLQKATIALSQRQMHLHGVSQTVPTVDNYLLGVKPAEAFPTLVARGVSAVTGESERICSQVIEKLQILRTCQAKNVETMRYQQLSLVDVQRNVSVKKCEYKDSVGNLAKLSRTLSIKQQQREHFCGEGDFMQMDSESLREFCRQVNKTSRKIVTELALREIRAASMLLQTPAADCLAFLIRIRVLSVSKNDGTPTSLPVGTFYVTSVGIDSIFARSAAPKLKGGKDVFSLEIAP</sequence>
<gene>
    <name evidence="2" type="ORF">IE077_002788</name>
</gene>
<evidence type="ECO:0000313" key="3">
    <source>
        <dbReference type="Proteomes" id="UP000823046"/>
    </source>
</evidence>
<accession>A0ABQ7JFE5</accession>
<feature type="compositionally biased region" description="Low complexity" evidence="1">
    <location>
        <begin position="121"/>
        <end position="133"/>
    </location>
</feature>
<reference evidence="2 3" key="1">
    <citation type="journal article" date="2020" name="bioRxiv">
        <title>Metabolic contributions of an alphaproteobacterial endosymbiont in the apicomplexan Cardiosporidium cionae.</title>
        <authorList>
            <person name="Hunter E.S."/>
            <person name="Paight C.J."/>
            <person name="Lane C.E."/>
        </authorList>
    </citation>
    <scope>NUCLEOTIDE SEQUENCE [LARGE SCALE GENOMIC DNA]</scope>
    <source>
        <strain evidence="2">ESH_2018</strain>
    </source>
</reference>